<reference evidence="7 8" key="1">
    <citation type="journal article" date="2016" name="Sci. Rep.">
        <title>The Dendrobium catenatum Lindl. genome sequence provides insights into polysaccharide synthase, floral development and adaptive evolution.</title>
        <authorList>
            <person name="Zhang G.Q."/>
            <person name="Xu Q."/>
            <person name="Bian C."/>
            <person name="Tsai W.C."/>
            <person name="Yeh C.M."/>
            <person name="Liu K.W."/>
            <person name="Yoshida K."/>
            <person name="Zhang L.S."/>
            <person name="Chang S.B."/>
            <person name="Chen F."/>
            <person name="Shi Y."/>
            <person name="Su Y.Y."/>
            <person name="Zhang Y.Q."/>
            <person name="Chen L.J."/>
            <person name="Yin Y."/>
            <person name="Lin M."/>
            <person name="Huang H."/>
            <person name="Deng H."/>
            <person name="Wang Z.W."/>
            <person name="Zhu S.L."/>
            <person name="Zhao X."/>
            <person name="Deng C."/>
            <person name="Niu S.C."/>
            <person name="Huang J."/>
            <person name="Wang M."/>
            <person name="Liu G.H."/>
            <person name="Yang H.J."/>
            <person name="Xiao X.J."/>
            <person name="Hsiao Y.Y."/>
            <person name="Wu W.L."/>
            <person name="Chen Y.Y."/>
            <person name="Mitsuda N."/>
            <person name="Ohme-Takagi M."/>
            <person name="Luo Y.B."/>
            <person name="Van de Peer Y."/>
            <person name="Liu Z.J."/>
        </authorList>
    </citation>
    <scope>NUCLEOTIDE SEQUENCE [LARGE SCALE GENOMIC DNA]</scope>
    <source>
        <tissue evidence="7">The whole plant</tissue>
    </source>
</reference>
<dbReference type="InterPro" id="IPR044837">
    <property type="entry name" value="REM16-like"/>
</dbReference>
<dbReference type="PROSITE" id="PS50863">
    <property type="entry name" value="B3"/>
    <property type="match status" value="2"/>
</dbReference>
<sequence>MRERCWSCKKWEEHFYWDHLEESNLHFMKVMDGDFTLKMEFPQKFVKNFRVELIDVVALEAPSGILWEIGLCKEQDRLYFNGGWKKFIEANGIEKGYILVFDYAGDSMFQVRIFDSTGCVKAASNQINNPRAKQKMVDQTWQNFQRTHSSKVACNDYPMLHEQTTDSGSASGIRFIEEEYGMDKFKDDGRLGSSKICKKECSEVQPYSTSETKLSLRNSQDIVNILEQKFASKRGNWSFVKLITLSNITSNPFMAIPKKFVSIHFPRKPFGITVRDQSKKKWYVNCSWRSSSWGFQGKSMAKLVHENKIQKGDACVFELIEKSSDVVMQMRIVRAMEICSILKKYWF</sequence>
<evidence type="ECO:0000313" key="7">
    <source>
        <dbReference type="EMBL" id="PKU65450.1"/>
    </source>
</evidence>
<reference evidence="7 8" key="2">
    <citation type="journal article" date="2017" name="Nature">
        <title>The Apostasia genome and the evolution of orchids.</title>
        <authorList>
            <person name="Zhang G.Q."/>
            <person name="Liu K.W."/>
            <person name="Li Z."/>
            <person name="Lohaus R."/>
            <person name="Hsiao Y.Y."/>
            <person name="Niu S.C."/>
            <person name="Wang J.Y."/>
            <person name="Lin Y.C."/>
            <person name="Xu Q."/>
            <person name="Chen L.J."/>
            <person name="Yoshida K."/>
            <person name="Fujiwara S."/>
            <person name="Wang Z.W."/>
            <person name="Zhang Y.Q."/>
            <person name="Mitsuda N."/>
            <person name="Wang M."/>
            <person name="Liu G.H."/>
            <person name="Pecoraro L."/>
            <person name="Huang H.X."/>
            <person name="Xiao X.J."/>
            <person name="Lin M."/>
            <person name="Wu X.Y."/>
            <person name="Wu W.L."/>
            <person name="Chen Y.Y."/>
            <person name="Chang S.B."/>
            <person name="Sakamoto S."/>
            <person name="Ohme-Takagi M."/>
            <person name="Yagi M."/>
            <person name="Zeng S.J."/>
            <person name="Shen C.Y."/>
            <person name="Yeh C.M."/>
            <person name="Luo Y.B."/>
            <person name="Tsai W.C."/>
            <person name="Van de Peer Y."/>
            <person name="Liu Z.J."/>
        </authorList>
    </citation>
    <scope>NUCLEOTIDE SEQUENCE [LARGE SCALE GENOMIC DNA]</scope>
    <source>
        <tissue evidence="7">The whole plant</tissue>
    </source>
</reference>
<evidence type="ECO:0000256" key="5">
    <source>
        <dbReference type="ARBA" id="ARBA00023242"/>
    </source>
</evidence>
<evidence type="ECO:0000259" key="6">
    <source>
        <dbReference type="PROSITE" id="PS50863"/>
    </source>
</evidence>
<dbReference type="CDD" id="cd10017">
    <property type="entry name" value="B3_DNA"/>
    <property type="match status" value="2"/>
</dbReference>
<keyword evidence="4" id="KW-0804">Transcription</keyword>
<evidence type="ECO:0000256" key="4">
    <source>
        <dbReference type="ARBA" id="ARBA00023163"/>
    </source>
</evidence>
<keyword evidence="5" id="KW-0539">Nucleus</keyword>
<dbReference type="SUPFAM" id="SSF101936">
    <property type="entry name" value="DNA-binding pseudobarrel domain"/>
    <property type="match status" value="2"/>
</dbReference>
<dbReference type="Proteomes" id="UP000233837">
    <property type="component" value="Unassembled WGS sequence"/>
</dbReference>
<evidence type="ECO:0000256" key="1">
    <source>
        <dbReference type="ARBA" id="ARBA00004123"/>
    </source>
</evidence>
<dbReference type="GO" id="GO:0005634">
    <property type="term" value="C:nucleus"/>
    <property type="evidence" value="ECO:0007669"/>
    <property type="project" value="UniProtKB-SubCell"/>
</dbReference>
<protein>
    <submittedName>
        <fullName evidence="7">B3 domain-containing protein</fullName>
    </submittedName>
</protein>
<evidence type="ECO:0000256" key="3">
    <source>
        <dbReference type="ARBA" id="ARBA00023125"/>
    </source>
</evidence>
<dbReference type="GO" id="GO:0003677">
    <property type="term" value="F:DNA binding"/>
    <property type="evidence" value="ECO:0007669"/>
    <property type="project" value="UniProtKB-KW"/>
</dbReference>
<accession>A0A2I0VPX2</accession>
<dbReference type="OrthoDB" id="1666376at2759"/>
<dbReference type="EMBL" id="KZ503341">
    <property type="protein sequence ID" value="PKU65450.1"/>
    <property type="molecule type" value="Genomic_DNA"/>
</dbReference>
<dbReference type="SMART" id="SM01019">
    <property type="entry name" value="B3"/>
    <property type="match status" value="2"/>
</dbReference>
<gene>
    <name evidence="7" type="ORF">MA16_Dca012172</name>
</gene>
<dbReference type="AlphaFoldDB" id="A0A2I0VPX2"/>
<comment type="subcellular location">
    <subcellularLocation>
        <location evidence="1">Nucleus</location>
    </subcellularLocation>
</comment>
<dbReference type="InterPro" id="IPR015300">
    <property type="entry name" value="DNA-bd_pseudobarrel_sf"/>
</dbReference>
<feature type="domain" description="TF-B3" evidence="6">
    <location>
        <begin position="24"/>
        <end position="117"/>
    </location>
</feature>
<keyword evidence="3" id="KW-0238">DNA-binding</keyword>
<name>A0A2I0VPX2_9ASPA</name>
<dbReference type="Gene3D" id="2.40.330.10">
    <property type="entry name" value="DNA-binding pseudobarrel domain"/>
    <property type="match status" value="2"/>
</dbReference>
<evidence type="ECO:0000256" key="2">
    <source>
        <dbReference type="ARBA" id="ARBA00023015"/>
    </source>
</evidence>
<dbReference type="PANTHER" id="PTHR31391:SF157">
    <property type="entry name" value="B3 DOMAIN-CONTAINING PROTEIN REM16"/>
    <property type="match status" value="1"/>
</dbReference>
<organism evidence="7 8">
    <name type="scientific">Dendrobium catenatum</name>
    <dbReference type="NCBI Taxonomy" id="906689"/>
    <lineage>
        <taxon>Eukaryota</taxon>
        <taxon>Viridiplantae</taxon>
        <taxon>Streptophyta</taxon>
        <taxon>Embryophyta</taxon>
        <taxon>Tracheophyta</taxon>
        <taxon>Spermatophyta</taxon>
        <taxon>Magnoliopsida</taxon>
        <taxon>Liliopsida</taxon>
        <taxon>Asparagales</taxon>
        <taxon>Orchidaceae</taxon>
        <taxon>Epidendroideae</taxon>
        <taxon>Malaxideae</taxon>
        <taxon>Dendrobiinae</taxon>
        <taxon>Dendrobium</taxon>
    </lineage>
</organism>
<dbReference type="InterPro" id="IPR003340">
    <property type="entry name" value="B3_DNA-bd"/>
</dbReference>
<dbReference type="PANTHER" id="PTHR31391">
    <property type="entry name" value="B3 DOMAIN-CONTAINING PROTEIN OS11G0197600-RELATED"/>
    <property type="match status" value="1"/>
</dbReference>
<keyword evidence="2" id="KW-0805">Transcription regulation</keyword>
<evidence type="ECO:0000313" key="8">
    <source>
        <dbReference type="Proteomes" id="UP000233837"/>
    </source>
</evidence>
<feature type="domain" description="TF-B3" evidence="6">
    <location>
        <begin position="239"/>
        <end position="336"/>
    </location>
</feature>
<keyword evidence="8" id="KW-1185">Reference proteome</keyword>
<dbReference type="STRING" id="906689.A0A2I0VPX2"/>
<dbReference type="Pfam" id="PF02362">
    <property type="entry name" value="B3"/>
    <property type="match status" value="2"/>
</dbReference>
<proteinExistence type="predicted"/>